<organism evidence="3 4">
    <name type="scientific">Syncephalis pseudoplumigaleata</name>
    <dbReference type="NCBI Taxonomy" id="1712513"/>
    <lineage>
        <taxon>Eukaryota</taxon>
        <taxon>Fungi</taxon>
        <taxon>Fungi incertae sedis</taxon>
        <taxon>Zoopagomycota</taxon>
        <taxon>Zoopagomycotina</taxon>
        <taxon>Zoopagomycetes</taxon>
        <taxon>Zoopagales</taxon>
        <taxon>Piptocephalidaceae</taxon>
        <taxon>Syncephalis</taxon>
    </lineage>
</organism>
<reference evidence="4" key="1">
    <citation type="journal article" date="2018" name="Nat. Microbiol.">
        <title>Leveraging single-cell genomics to expand the fungal tree of life.</title>
        <authorList>
            <person name="Ahrendt S.R."/>
            <person name="Quandt C.A."/>
            <person name="Ciobanu D."/>
            <person name="Clum A."/>
            <person name="Salamov A."/>
            <person name="Andreopoulos B."/>
            <person name="Cheng J.F."/>
            <person name="Woyke T."/>
            <person name="Pelin A."/>
            <person name="Henrissat B."/>
            <person name="Reynolds N.K."/>
            <person name="Benny G.L."/>
            <person name="Smith M.E."/>
            <person name="James T.Y."/>
            <person name="Grigoriev I.V."/>
        </authorList>
    </citation>
    <scope>NUCLEOTIDE SEQUENCE [LARGE SCALE GENOMIC DNA]</scope>
    <source>
        <strain evidence="4">Benny S71-1</strain>
    </source>
</reference>
<keyword evidence="1 3" id="KW-0808">Transferase</keyword>
<dbReference type="Gene3D" id="3.60.20.10">
    <property type="entry name" value="Glutamine Phosphoribosylpyrophosphate, subunit 1, domain 1"/>
    <property type="match status" value="1"/>
</dbReference>
<feature type="non-terminal residue" evidence="3">
    <location>
        <position position="73"/>
    </location>
</feature>
<dbReference type="GO" id="GO:0016757">
    <property type="term" value="F:glycosyltransferase activity"/>
    <property type="evidence" value="ECO:0007669"/>
    <property type="project" value="UniProtKB-KW"/>
</dbReference>
<dbReference type="SUPFAM" id="SSF53271">
    <property type="entry name" value="PRTase-like"/>
    <property type="match status" value="1"/>
</dbReference>
<dbReference type="OrthoDB" id="191723at2759"/>
<dbReference type="PANTHER" id="PTHR11907">
    <property type="entry name" value="AMIDOPHOSPHORIBOSYLTRANSFERASE"/>
    <property type="match status" value="1"/>
</dbReference>
<gene>
    <name evidence="3" type="ORF">SYNPS1DRAFT_22735</name>
</gene>
<proteinExistence type="predicted"/>
<dbReference type="EMBL" id="KZ989814">
    <property type="protein sequence ID" value="RKP25280.1"/>
    <property type="molecule type" value="Genomic_DNA"/>
</dbReference>
<protein>
    <submittedName>
        <fullName evidence="3">Phosphoribosyltransferase-like protein</fullName>
    </submittedName>
</protein>
<evidence type="ECO:0000256" key="1">
    <source>
        <dbReference type="ARBA" id="ARBA00022679"/>
    </source>
</evidence>
<keyword evidence="2" id="KW-0315">Glutamine amidotransferase</keyword>
<sequence>IFSPCVFEYVYFARPDSIIDGISVYKSRLEMGESLADQVTRALGPDHDIDVVIPVPDTSRVSALQLSYKLNLL</sequence>
<evidence type="ECO:0000313" key="3">
    <source>
        <dbReference type="EMBL" id="RKP25280.1"/>
    </source>
</evidence>
<dbReference type="AlphaFoldDB" id="A0A4P9Z1J6"/>
<dbReference type="InterPro" id="IPR029057">
    <property type="entry name" value="PRTase-like"/>
</dbReference>
<keyword evidence="4" id="KW-1185">Reference proteome</keyword>
<evidence type="ECO:0000256" key="2">
    <source>
        <dbReference type="ARBA" id="ARBA00022962"/>
    </source>
</evidence>
<evidence type="ECO:0000313" key="4">
    <source>
        <dbReference type="Proteomes" id="UP000278143"/>
    </source>
</evidence>
<dbReference type="Proteomes" id="UP000278143">
    <property type="component" value="Unassembled WGS sequence"/>
</dbReference>
<feature type="non-terminal residue" evidence="3">
    <location>
        <position position="1"/>
    </location>
</feature>
<keyword evidence="3" id="KW-0328">Glycosyltransferase</keyword>
<name>A0A4P9Z1J6_9FUNG</name>
<accession>A0A4P9Z1J6</accession>
<dbReference type="InterPro" id="IPR029055">
    <property type="entry name" value="Ntn_hydrolases_N"/>
</dbReference>